<dbReference type="GO" id="GO:0016757">
    <property type="term" value="F:glycosyltransferase activity"/>
    <property type="evidence" value="ECO:0007669"/>
    <property type="project" value="InterPro"/>
</dbReference>
<dbReference type="PANTHER" id="PTHR45947">
    <property type="entry name" value="SULFOQUINOVOSYL TRANSFERASE SQD2"/>
    <property type="match status" value="1"/>
</dbReference>
<dbReference type="InterPro" id="IPR001296">
    <property type="entry name" value="Glyco_trans_1"/>
</dbReference>
<evidence type="ECO:0000259" key="1">
    <source>
        <dbReference type="Pfam" id="PF00534"/>
    </source>
</evidence>
<dbReference type="RefSeq" id="WP_015503964.1">
    <property type="nucleotide sequence ID" value="NZ_CAYARP010000057.1"/>
</dbReference>
<feature type="domain" description="Glycosyl transferase family 1" evidence="1">
    <location>
        <begin position="198"/>
        <end position="346"/>
    </location>
</feature>
<evidence type="ECO:0000259" key="2">
    <source>
        <dbReference type="Pfam" id="PF13439"/>
    </source>
</evidence>
<proteinExistence type="predicted"/>
<reference evidence="3 4" key="1">
    <citation type="submission" date="2016-10" db="EMBL/GenBank/DDBJ databases">
        <title>Complete genome of the TMA-utilizing, human hosted archaeon Methanomethylophilus alvus Gen. nov, sp. nov., strain Mx-05, derived from a pure culture.</title>
        <authorList>
            <person name="Brugere J.-F."/>
            <person name="Ben Hania W."/>
            <person name="Chaudhary P.P."/>
            <person name="Gaci N."/>
            <person name="Borrel G."/>
            <person name="Cao Van Tuat L."/>
            <person name="Fardeau M.-L."/>
            <person name="Harris H.M.B."/>
            <person name="O'Toole P.W."/>
            <person name="Ollivier B."/>
        </authorList>
    </citation>
    <scope>NUCLEOTIDE SEQUENCE [LARGE SCALE GENOMIC DNA]</scope>
    <source>
        <strain evidence="3 4">Mx-05</strain>
    </source>
</reference>
<dbReference type="EMBL" id="CP017686">
    <property type="protein sequence ID" value="AYQ54255.1"/>
    <property type="molecule type" value="Genomic_DNA"/>
</dbReference>
<dbReference type="GeneID" id="41320855"/>
<dbReference type="InterPro" id="IPR028098">
    <property type="entry name" value="Glyco_trans_4-like_N"/>
</dbReference>
<accession>A0A3G3IEN6</accession>
<evidence type="ECO:0008006" key="5">
    <source>
        <dbReference type="Google" id="ProtNLM"/>
    </source>
</evidence>
<gene>
    <name evidence="3" type="ORF">BKD89_00260</name>
</gene>
<organism evidence="3 4">
    <name type="scientific">Methanomethylophilus alvi</name>
    <dbReference type="NCBI Taxonomy" id="1291540"/>
    <lineage>
        <taxon>Archaea</taxon>
        <taxon>Methanobacteriati</taxon>
        <taxon>Thermoplasmatota</taxon>
        <taxon>Thermoplasmata</taxon>
        <taxon>Methanomassiliicoccales</taxon>
        <taxon>Methanomethylophilaceae</taxon>
        <taxon>Methanomethylophilus</taxon>
    </lineage>
</organism>
<dbReference type="SUPFAM" id="SSF53756">
    <property type="entry name" value="UDP-Glycosyltransferase/glycogen phosphorylase"/>
    <property type="match status" value="1"/>
</dbReference>
<dbReference type="AlphaFoldDB" id="A0A3G3IEN6"/>
<dbReference type="Pfam" id="PF00534">
    <property type="entry name" value="Glycos_transf_1"/>
    <property type="match status" value="1"/>
</dbReference>
<sequence length="390" mass="43707">MRIAIMTDSYRPTVDGVVTAVLVTKKALEDLGHTVFVIAPDPGPEYREEGVYYFRAVRFRTYPGYFVPCFPSDQSDLIRRLDPDVIHVRGVAFMAIKALIASHNTKVPVVLTYDTLVTDVIDRYSPIKLPKETLVRLASVYLRQMMKRPAAILVPTPSAGREVTETIGVKPKRMEVVPTGIDNARFTRRPEAGEAVRRRYGLEGRRIVITVGRVSFEKNVDLVIRSLKLLEDDIVLMVVGQGPALDGLRRLVEEERLQDRVVFTGYQKGDDLVDHYSCADAFVSASVFETQGFTVQEAMSCGLPVACGNGRAFTDFIRDGENGYLFGLTEEECARAIMEALDSPQAVRDRGMETALSYGLGPTTERLVQVYGEVIEENRKRRDKERRSSM</sequence>
<dbReference type="Pfam" id="PF13439">
    <property type="entry name" value="Glyco_transf_4"/>
    <property type="match status" value="1"/>
</dbReference>
<dbReference type="OMA" id="VLPMSMI"/>
<dbReference type="Proteomes" id="UP000273278">
    <property type="component" value="Chromosome"/>
</dbReference>
<dbReference type="Gene3D" id="3.40.50.2000">
    <property type="entry name" value="Glycogen Phosphorylase B"/>
    <property type="match status" value="2"/>
</dbReference>
<dbReference type="InterPro" id="IPR050194">
    <property type="entry name" value="Glycosyltransferase_grp1"/>
</dbReference>
<name>A0A3G3IEN6_9ARCH</name>
<evidence type="ECO:0000313" key="3">
    <source>
        <dbReference type="EMBL" id="AYQ54255.1"/>
    </source>
</evidence>
<dbReference type="PANTHER" id="PTHR45947:SF3">
    <property type="entry name" value="SULFOQUINOVOSYL TRANSFERASE SQD2"/>
    <property type="match status" value="1"/>
</dbReference>
<protein>
    <recommendedName>
        <fullName evidence="5">Glycosyl transferase family 1</fullName>
    </recommendedName>
</protein>
<feature type="domain" description="Glycosyltransferase subfamily 4-like N-terminal" evidence="2">
    <location>
        <begin position="14"/>
        <end position="184"/>
    </location>
</feature>
<evidence type="ECO:0000313" key="4">
    <source>
        <dbReference type="Proteomes" id="UP000273278"/>
    </source>
</evidence>